<gene>
    <name evidence="1" type="ORF">V6N12_000159</name>
</gene>
<keyword evidence="2" id="KW-1185">Reference proteome</keyword>
<evidence type="ECO:0000313" key="2">
    <source>
        <dbReference type="Proteomes" id="UP001472677"/>
    </source>
</evidence>
<dbReference type="Proteomes" id="UP001472677">
    <property type="component" value="Unassembled WGS sequence"/>
</dbReference>
<comment type="caution">
    <text evidence="1">The sequence shown here is derived from an EMBL/GenBank/DDBJ whole genome shotgun (WGS) entry which is preliminary data.</text>
</comment>
<accession>A0ABR2B2S5</accession>
<reference evidence="1 2" key="1">
    <citation type="journal article" date="2024" name="G3 (Bethesda)">
        <title>Genome assembly of Hibiscus sabdariffa L. provides insights into metabolisms of medicinal natural products.</title>
        <authorList>
            <person name="Kim T."/>
        </authorList>
    </citation>
    <scope>NUCLEOTIDE SEQUENCE [LARGE SCALE GENOMIC DNA]</scope>
    <source>
        <strain evidence="1">TK-2024</strain>
        <tissue evidence="1">Old leaves</tissue>
    </source>
</reference>
<evidence type="ECO:0000313" key="1">
    <source>
        <dbReference type="EMBL" id="KAK8501051.1"/>
    </source>
</evidence>
<protein>
    <submittedName>
        <fullName evidence="1">Uncharacterized protein</fullName>
    </submittedName>
</protein>
<name>A0ABR2B2S5_9ROSI</name>
<proteinExistence type="predicted"/>
<dbReference type="EMBL" id="JBBPBM010000198">
    <property type="protein sequence ID" value="KAK8501051.1"/>
    <property type="molecule type" value="Genomic_DNA"/>
</dbReference>
<organism evidence="1 2">
    <name type="scientific">Hibiscus sabdariffa</name>
    <name type="common">roselle</name>
    <dbReference type="NCBI Taxonomy" id="183260"/>
    <lineage>
        <taxon>Eukaryota</taxon>
        <taxon>Viridiplantae</taxon>
        <taxon>Streptophyta</taxon>
        <taxon>Embryophyta</taxon>
        <taxon>Tracheophyta</taxon>
        <taxon>Spermatophyta</taxon>
        <taxon>Magnoliopsida</taxon>
        <taxon>eudicotyledons</taxon>
        <taxon>Gunneridae</taxon>
        <taxon>Pentapetalae</taxon>
        <taxon>rosids</taxon>
        <taxon>malvids</taxon>
        <taxon>Malvales</taxon>
        <taxon>Malvaceae</taxon>
        <taxon>Malvoideae</taxon>
        <taxon>Hibiscus</taxon>
    </lineage>
</organism>
<sequence length="194" mass="21250">MSTAQTQTPTTSAGQFLRTGRTQIQPIDGDRHGGLGDGVFLHGFLFRLHQADAPRGELVARTGTGDVNFGRRSRRLMRGLDPSVTVDGVEVDPVVSPVSLGRGHSLVQPGENCERFTLRVEKVNKTGGYRRDEGLATPSKGLSKSIKTPFVSFCSSEDQGKRTKLNDRQTGSGLKVRFRMRFTSFCSIGFDFEV</sequence>